<dbReference type="EMBL" id="BQNB010019047">
    <property type="protein sequence ID" value="GJT81041.1"/>
    <property type="molecule type" value="Genomic_DNA"/>
</dbReference>
<keyword evidence="1" id="KW-0812">Transmembrane</keyword>
<organism evidence="2 3">
    <name type="scientific">Tanacetum coccineum</name>
    <dbReference type="NCBI Taxonomy" id="301880"/>
    <lineage>
        <taxon>Eukaryota</taxon>
        <taxon>Viridiplantae</taxon>
        <taxon>Streptophyta</taxon>
        <taxon>Embryophyta</taxon>
        <taxon>Tracheophyta</taxon>
        <taxon>Spermatophyta</taxon>
        <taxon>Magnoliopsida</taxon>
        <taxon>eudicotyledons</taxon>
        <taxon>Gunneridae</taxon>
        <taxon>Pentapetalae</taxon>
        <taxon>asterids</taxon>
        <taxon>campanulids</taxon>
        <taxon>Asterales</taxon>
        <taxon>Asteraceae</taxon>
        <taxon>Asteroideae</taxon>
        <taxon>Anthemideae</taxon>
        <taxon>Anthemidinae</taxon>
        <taxon>Tanacetum</taxon>
    </lineage>
</organism>
<keyword evidence="1" id="KW-0472">Membrane</keyword>
<proteinExistence type="predicted"/>
<evidence type="ECO:0000256" key="1">
    <source>
        <dbReference type="SAM" id="Phobius"/>
    </source>
</evidence>
<evidence type="ECO:0000313" key="3">
    <source>
        <dbReference type="Proteomes" id="UP001151760"/>
    </source>
</evidence>
<protein>
    <submittedName>
        <fullName evidence="2">Uncharacterized protein</fullName>
    </submittedName>
</protein>
<accession>A0ABQ5H0P0</accession>
<comment type="caution">
    <text evidence="2">The sequence shown here is derived from an EMBL/GenBank/DDBJ whole genome shotgun (WGS) entry which is preliminary data.</text>
</comment>
<feature type="transmembrane region" description="Helical" evidence="1">
    <location>
        <begin position="74"/>
        <end position="98"/>
    </location>
</feature>
<reference evidence="2" key="1">
    <citation type="journal article" date="2022" name="Int. J. Mol. Sci.">
        <title>Draft Genome of Tanacetum Coccineum: Genomic Comparison of Closely Related Tanacetum-Family Plants.</title>
        <authorList>
            <person name="Yamashiro T."/>
            <person name="Shiraishi A."/>
            <person name="Nakayama K."/>
            <person name="Satake H."/>
        </authorList>
    </citation>
    <scope>NUCLEOTIDE SEQUENCE</scope>
</reference>
<keyword evidence="1" id="KW-1133">Transmembrane helix</keyword>
<keyword evidence="3" id="KW-1185">Reference proteome</keyword>
<name>A0ABQ5H0P0_9ASTR</name>
<evidence type="ECO:0000313" key="2">
    <source>
        <dbReference type="EMBL" id="GJT81041.1"/>
    </source>
</evidence>
<sequence length="115" mass="12775">MFLSSMLQAFMLPLGNLWKEGHHAVLRGLVRRATLLFVQSLIQLIQHLHGVRSFHELSCGCSILRMYRSSRSDFAACTTVALPFPLTSTILGVFGGLWSRWSDLMGELSPAGVDI</sequence>
<gene>
    <name evidence="2" type="ORF">Tco_1055383</name>
</gene>
<dbReference type="Proteomes" id="UP001151760">
    <property type="component" value="Unassembled WGS sequence"/>
</dbReference>
<reference evidence="2" key="2">
    <citation type="submission" date="2022-01" db="EMBL/GenBank/DDBJ databases">
        <authorList>
            <person name="Yamashiro T."/>
            <person name="Shiraishi A."/>
            <person name="Satake H."/>
            <person name="Nakayama K."/>
        </authorList>
    </citation>
    <scope>NUCLEOTIDE SEQUENCE</scope>
</reference>